<name>A0AAE7DQ24_AERME</name>
<dbReference type="InterPro" id="IPR013766">
    <property type="entry name" value="Thioredoxin_domain"/>
</dbReference>
<evidence type="ECO:0000259" key="2">
    <source>
        <dbReference type="PROSITE" id="PS51352"/>
    </source>
</evidence>
<dbReference type="InterPro" id="IPR036249">
    <property type="entry name" value="Thioredoxin-like_sf"/>
</dbReference>
<dbReference type="AlphaFoldDB" id="A0AAE7DQ24"/>
<reference evidence="5 6" key="1">
    <citation type="submission" date="2019-03" db="EMBL/GenBank/DDBJ databases">
        <title>Novel transposon Tn6433 accelerates the dissemination of tet(E) in Aeromonas from aerobic biofilm under oxytetracycline stress.</title>
        <authorList>
            <person name="Shi Y."/>
            <person name="Tian Z."/>
            <person name="Zhang Y."/>
            <person name="Zhang H."/>
            <person name="Yang M."/>
        </authorList>
    </citation>
    <scope>NUCLEOTIDE SEQUENCE [LARGE SCALE GENOMIC DNA]</scope>
    <source>
        <strain evidence="4 6">R50-22</strain>
        <strain evidence="3 5">T5-8</strain>
    </source>
</reference>
<feature type="chain" id="PRO_5042011060" evidence="1">
    <location>
        <begin position="22"/>
        <end position="166"/>
    </location>
</feature>
<dbReference type="Proteomes" id="UP000502006">
    <property type="component" value="Chromosome"/>
</dbReference>
<evidence type="ECO:0000313" key="5">
    <source>
        <dbReference type="Proteomes" id="UP000502006"/>
    </source>
</evidence>
<dbReference type="EMBL" id="CP038448">
    <property type="protein sequence ID" value="QJT40704.1"/>
    <property type="molecule type" value="Genomic_DNA"/>
</dbReference>
<accession>A0AAE7DQ24</accession>
<keyword evidence="1" id="KW-0732">Signal</keyword>
<protein>
    <submittedName>
        <fullName evidence="3">Thioredoxin family protein</fullName>
    </submittedName>
</protein>
<evidence type="ECO:0000313" key="4">
    <source>
        <dbReference type="EMBL" id="QJT40704.1"/>
    </source>
</evidence>
<dbReference type="Pfam" id="PF13899">
    <property type="entry name" value="Thioredoxin_7"/>
    <property type="match status" value="1"/>
</dbReference>
<evidence type="ECO:0000313" key="6">
    <source>
        <dbReference type="Proteomes" id="UP000502657"/>
    </source>
</evidence>
<evidence type="ECO:0000256" key="1">
    <source>
        <dbReference type="SAM" id="SignalP"/>
    </source>
</evidence>
<dbReference type="EMBL" id="CP038444">
    <property type="protein sequence ID" value="QJT30286.1"/>
    <property type="molecule type" value="Genomic_DNA"/>
</dbReference>
<feature type="domain" description="Thioredoxin" evidence="2">
    <location>
        <begin position="19"/>
        <end position="161"/>
    </location>
</feature>
<keyword evidence="6" id="KW-1185">Reference proteome</keyword>
<dbReference type="SUPFAM" id="SSF52833">
    <property type="entry name" value="Thioredoxin-like"/>
    <property type="match status" value="1"/>
</dbReference>
<evidence type="ECO:0000313" key="3">
    <source>
        <dbReference type="EMBL" id="QJT30286.1"/>
    </source>
</evidence>
<dbReference type="Gene3D" id="3.40.30.10">
    <property type="entry name" value="Glutaredoxin"/>
    <property type="match status" value="1"/>
</dbReference>
<gene>
    <name evidence="3" type="ORF">E4186_08860</name>
    <name evidence="4" type="ORF">E4188_20890</name>
</gene>
<dbReference type="PROSITE" id="PS51352">
    <property type="entry name" value="THIOREDOXIN_2"/>
    <property type="match status" value="1"/>
</dbReference>
<proteinExistence type="predicted"/>
<sequence length="166" mass="19056">MKRLLLPLVLGTLLFNGAVRAGDHLWARGLPDYSQGYDEQRDPAKDLAAATIRAQQEDKQVLLLVGGEWCSWCKEMNHFLDREPELAHQFNRTFVVVKVNVSKENKNALFLKAYPEYLGVPHFYVLDARGKLLESFNTGLLEKGKSYDEVKFGKFISYFERQDARS</sequence>
<dbReference type="RefSeq" id="WP_042649325.1">
    <property type="nucleotide sequence ID" value="NZ_CAWMGL010000113.1"/>
</dbReference>
<organism evidence="3 5">
    <name type="scientific">Aeromonas media</name>
    <dbReference type="NCBI Taxonomy" id="651"/>
    <lineage>
        <taxon>Bacteria</taxon>
        <taxon>Pseudomonadati</taxon>
        <taxon>Pseudomonadota</taxon>
        <taxon>Gammaproteobacteria</taxon>
        <taxon>Aeromonadales</taxon>
        <taxon>Aeromonadaceae</taxon>
        <taxon>Aeromonas</taxon>
    </lineage>
</organism>
<feature type="signal peptide" evidence="1">
    <location>
        <begin position="1"/>
        <end position="21"/>
    </location>
</feature>
<dbReference type="Proteomes" id="UP000502657">
    <property type="component" value="Chromosome"/>
</dbReference>